<proteinExistence type="predicted"/>
<feature type="transmembrane region" description="Helical" evidence="2">
    <location>
        <begin position="402"/>
        <end position="422"/>
    </location>
</feature>
<name>A0ABQ4SFU3_9HYPH</name>
<feature type="transmembrane region" description="Helical" evidence="2">
    <location>
        <begin position="703"/>
        <end position="723"/>
    </location>
</feature>
<evidence type="ECO:0008006" key="5">
    <source>
        <dbReference type="Google" id="ProtNLM"/>
    </source>
</evidence>
<accession>A0ABQ4SFU3</accession>
<dbReference type="RefSeq" id="WP_238237470.1">
    <property type="nucleotide sequence ID" value="NZ_BPQQ01000047.1"/>
</dbReference>
<keyword evidence="4" id="KW-1185">Reference proteome</keyword>
<feature type="region of interest" description="Disordered" evidence="1">
    <location>
        <begin position="284"/>
        <end position="311"/>
    </location>
</feature>
<keyword evidence="2" id="KW-0812">Transmembrane</keyword>
<feature type="compositionally biased region" description="Basic and acidic residues" evidence="1">
    <location>
        <begin position="294"/>
        <end position="308"/>
    </location>
</feature>
<keyword evidence="2" id="KW-0472">Membrane</keyword>
<feature type="transmembrane region" description="Helical" evidence="2">
    <location>
        <begin position="626"/>
        <end position="649"/>
    </location>
</feature>
<evidence type="ECO:0000313" key="3">
    <source>
        <dbReference type="EMBL" id="GJE02097.1"/>
    </source>
</evidence>
<protein>
    <recommendedName>
        <fullName evidence="5">SMODS and SLOG-associating 2TM effector domain-containing protein</fullName>
    </recommendedName>
</protein>
<evidence type="ECO:0000313" key="4">
    <source>
        <dbReference type="Proteomes" id="UP001055153"/>
    </source>
</evidence>
<feature type="transmembrane region" description="Helical" evidence="2">
    <location>
        <begin position="670"/>
        <end position="691"/>
    </location>
</feature>
<evidence type="ECO:0000256" key="1">
    <source>
        <dbReference type="SAM" id="MobiDB-lite"/>
    </source>
</evidence>
<sequence length="798" mass="86959">MASGFARSPILIGITGRRWFDLGDPDRDRAAAEAFKHRIALCLAVLDDKFKYTPKVLLTGAAIGADLLALRAALERSELWSAAVILPFSRDLFEEDFRPDADELLRRWQGLNRDGEAEAGTAWLAGWETRHDAYRRELSDCLDNHPDRVLVRCLPGLRMADGRRAAAADLSRDTPGRDPAVRQAHYEQVGQWIAAASTVMLAVLGDDARPSAKATGGTARIVAVRRVGRPDAAGVAVAERSDVLRQHWSPVLRPPGRHVWLVGPAAGGAPGLPAAILGPLGRWPASADAPADDPPLHGERHGHAEPARGPDALLGESLTTAAMFARFHRHATWYGARHRAEQRIGSRHRAAWLPKRLLALGYSARSLWGRPPLKVSMTPQPPGDAIGEVRGRLRWGQSRSKFLAKASFLATALLFLASLLAFEVFAKFAPHRPAILAAYVVCIAATGLLIVTATLRRWQPLSEDSRSISEMLRVQRAWWAAGLPNRVDREHLQGVSADLAPIRDATTTLLAWIWLRGGWPGDTPQHPDGTRAFDWPTVYGDAHRVRAERAPRSPAGWIGEQIGYFRKAGRARENAAHRAEAGSWFVFVGAWWLAVLVLVWSASYAVKHAFAGISHLVRILAGDGTALPVSVAAALLLAAAAALPLGWCLRISTLHGREPTRIRRWIRTGLRPLPSALLIGAACMALAPALIETTTVPEESAAKYAALVSIALMIGATGAWRFLAEKLGFEAEALEYKDALARFRLAEEALAAETDEHGRPRDVARAQAIVHDLGRLALVENEAWLKSRRERPLTPLAG</sequence>
<comment type="caution">
    <text evidence="3">The sequence shown here is derived from an EMBL/GenBank/DDBJ whole genome shotgun (WGS) entry which is preliminary data.</text>
</comment>
<reference evidence="3" key="2">
    <citation type="submission" date="2021-08" db="EMBL/GenBank/DDBJ databases">
        <authorList>
            <person name="Tani A."/>
            <person name="Ola A."/>
            <person name="Ogura Y."/>
            <person name="Katsura K."/>
            <person name="Hayashi T."/>
        </authorList>
    </citation>
    <scope>NUCLEOTIDE SEQUENCE</scope>
    <source>
        <strain evidence="3">DSM 17168</strain>
    </source>
</reference>
<reference evidence="3" key="1">
    <citation type="journal article" date="2021" name="Front. Microbiol.">
        <title>Comprehensive Comparative Genomics and Phenotyping of Methylobacterium Species.</title>
        <authorList>
            <person name="Alessa O."/>
            <person name="Ogura Y."/>
            <person name="Fujitani Y."/>
            <person name="Takami H."/>
            <person name="Hayashi T."/>
            <person name="Sahin N."/>
            <person name="Tani A."/>
        </authorList>
    </citation>
    <scope>NUCLEOTIDE SEQUENCE</scope>
    <source>
        <strain evidence="3">DSM 17168</strain>
    </source>
</reference>
<keyword evidence="2" id="KW-1133">Transmembrane helix</keyword>
<organism evidence="3 4">
    <name type="scientific">Methylobacterium isbiliense</name>
    <dbReference type="NCBI Taxonomy" id="315478"/>
    <lineage>
        <taxon>Bacteria</taxon>
        <taxon>Pseudomonadati</taxon>
        <taxon>Pseudomonadota</taxon>
        <taxon>Alphaproteobacteria</taxon>
        <taxon>Hyphomicrobiales</taxon>
        <taxon>Methylobacteriaceae</taxon>
        <taxon>Methylobacterium</taxon>
    </lineage>
</organism>
<dbReference type="Proteomes" id="UP001055153">
    <property type="component" value="Unassembled WGS sequence"/>
</dbReference>
<feature type="transmembrane region" description="Helical" evidence="2">
    <location>
        <begin position="434"/>
        <end position="455"/>
    </location>
</feature>
<feature type="transmembrane region" description="Helical" evidence="2">
    <location>
        <begin position="584"/>
        <end position="606"/>
    </location>
</feature>
<dbReference type="EMBL" id="BPQQ01000047">
    <property type="protein sequence ID" value="GJE02097.1"/>
    <property type="molecule type" value="Genomic_DNA"/>
</dbReference>
<gene>
    <name evidence="3" type="ORF">GMJLKIPL_4041</name>
</gene>
<evidence type="ECO:0000256" key="2">
    <source>
        <dbReference type="SAM" id="Phobius"/>
    </source>
</evidence>